<dbReference type="SUPFAM" id="SSF47203">
    <property type="entry name" value="Acyl-CoA dehydrogenase C-terminal domain-like"/>
    <property type="match status" value="1"/>
</dbReference>
<dbReference type="PANTHER" id="PTHR43884">
    <property type="entry name" value="ACYL-COA DEHYDROGENASE"/>
    <property type="match status" value="1"/>
</dbReference>
<keyword evidence="1" id="KW-0285">Flavoprotein</keyword>
<dbReference type="Gene3D" id="1.20.140.10">
    <property type="entry name" value="Butyryl-CoA Dehydrogenase, subunit A, domain 3"/>
    <property type="match status" value="1"/>
</dbReference>
<evidence type="ECO:0000313" key="6">
    <source>
        <dbReference type="EMBL" id="CAB4737708.1"/>
    </source>
</evidence>
<dbReference type="EMBL" id="CAFBOL010000016">
    <property type="protein sequence ID" value="CAB4982753.1"/>
    <property type="molecule type" value="Genomic_DNA"/>
</dbReference>
<evidence type="ECO:0000313" key="8">
    <source>
        <dbReference type="EMBL" id="CAB4948066.1"/>
    </source>
</evidence>
<dbReference type="EMBL" id="CAESGF010000022">
    <property type="protein sequence ID" value="CAB4365002.1"/>
    <property type="molecule type" value="Genomic_DNA"/>
</dbReference>
<keyword evidence="2" id="KW-0274">FAD</keyword>
<evidence type="ECO:0000256" key="3">
    <source>
        <dbReference type="ARBA" id="ARBA00023002"/>
    </source>
</evidence>
<dbReference type="GO" id="GO:0003995">
    <property type="term" value="F:acyl-CoA dehydrogenase activity"/>
    <property type="evidence" value="ECO:0007669"/>
    <property type="project" value="TreeGrafter"/>
</dbReference>
<dbReference type="InterPro" id="IPR036250">
    <property type="entry name" value="AcylCo_DH-like_C"/>
</dbReference>
<evidence type="ECO:0000256" key="1">
    <source>
        <dbReference type="ARBA" id="ARBA00022630"/>
    </source>
</evidence>
<evidence type="ECO:0000313" key="7">
    <source>
        <dbReference type="EMBL" id="CAB4847241.1"/>
    </source>
</evidence>
<organism evidence="6">
    <name type="scientific">freshwater metagenome</name>
    <dbReference type="NCBI Taxonomy" id="449393"/>
    <lineage>
        <taxon>unclassified sequences</taxon>
        <taxon>metagenomes</taxon>
        <taxon>ecological metagenomes</taxon>
    </lineage>
</organism>
<reference evidence="6" key="1">
    <citation type="submission" date="2020-05" db="EMBL/GenBank/DDBJ databases">
        <authorList>
            <person name="Chiriac C."/>
            <person name="Salcher M."/>
            <person name="Ghai R."/>
            <person name="Kavagutti S V."/>
        </authorList>
    </citation>
    <scope>NUCLEOTIDE SEQUENCE</scope>
</reference>
<dbReference type="EMBL" id="CAEZYF010000021">
    <property type="protein sequence ID" value="CAB4737708.1"/>
    <property type="molecule type" value="Genomic_DNA"/>
</dbReference>
<dbReference type="EMBL" id="CAFBMT010000019">
    <property type="protein sequence ID" value="CAB4948066.1"/>
    <property type="molecule type" value="Genomic_DNA"/>
</dbReference>
<evidence type="ECO:0000259" key="4">
    <source>
        <dbReference type="Pfam" id="PF00441"/>
    </source>
</evidence>
<evidence type="ECO:0000313" key="9">
    <source>
        <dbReference type="EMBL" id="CAB4982753.1"/>
    </source>
</evidence>
<evidence type="ECO:0000256" key="2">
    <source>
        <dbReference type="ARBA" id="ARBA00022827"/>
    </source>
</evidence>
<keyword evidence="3" id="KW-0560">Oxidoreductase</keyword>
<name>A0A6J6SSS2_9ZZZZ</name>
<dbReference type="Pfam" id="PF00441">
    <property type="entry name" value="Acyl-CoA_dh_1"/>
    <property type="match status" value="1"/>
</dbReference>
<feature type="domain" description="Acyl-CoA dehydrogenase/oxidase C-terminal" evidence="4">
    <location>
        <begin position="175"/>
        <end position="291"/>
    </location>
</feature>
<protein>
    <submittedName>
        <fullName evidence="6">Unannotated protein</fullName>
    </submittedName>
</protein>
<sequence length="321" mass="34301">MMDNDTLDMLRTSLRHVLTEATNVPLADRLGELGWDEVVADDPVTALHTLFTLKGDTVSSADALGPRLAAALADALGDPQLTTATVGMESPFGPSSLTDGSLTVDAVVFTPPSDNPVVVRVDGEHLAVVVGSALTCTRLTTTDGELAQFRLTGTVPASQVQCIEGATASIAWSAMVTHGRWLLACELVGIAQHVTDSAAQYTGERIQYGKPIGTFQALQHRIATAHVLVVGAARLAEHAGHSGDEWSALVAKAVAGQAAETACTQAQQCYGAIGFTWEHEFHHYLRRTYVLDRLLGDWRSLEREIGNELMNSRHVPKIGML</sequence>
<proteinExistence type="predicted"/>
<dbReference type="InterPro" id="IPR009075">
    <property type="entry name" value="AcylCo_DH/oxidase_C"/>
</dbReference>
<evidence type="ECO:0000313" key="5">
    <source>
        <dbReference type="EMBL" id="CAB4365002.1"/>
    </source>
</evidence>
<gene>
    <name evidence="6" type="ORF">UFOPK2656_02664</name>
    <name evidence="7" type="ORF">UFOPK3267_00439</name>
    <name evidence="8" type="ORF">UFOPK3651_02658</name>
    <name evidence="9" type="ORF">UFOPK3931_00912</name>
    <name evidence="5" type="ORF">UFOPK4189_02761</name>
</gene>
<dbReference type="AlphaFoldDB" id="A0A6J6SSS2"/>
<dbReference type="PANTHER" id="PTHR43884:SF20">
    <property type="entry name" value="ACYL-COA DEHYDROGENASE FADE28"/>
    <property type="match status" value="1"/>
</dbReference>
<dbReference type="EMBL" id="CAFBIY010000015">
    <property type="protein sequence ID" value="CAB4847241.1"/>
    <property type="molecule type" value="Genomic_DNA"/>
</dbReference>
<accession>A0A6J6SSS2</accession>